<keyword evidence="5 12" id="KW-0812">Transmembrane</keyword>
<evidence type="ECO:0000313" key="15">
    <source>
        <dbReference type="Proteomes" id="UP000272528"/>
    </source>
</evidence>
<keyword evidence="3" id="KW-0597">Phosphoprotein</keyword>
<dbReference type="GO" id="GO:0000155">
    <property type="term" value="F:phosphorelay sensor kinase activity"/>
    <property type="evidence" value="ECO:0007669"/>
    <property type="project" value="InterPro"/>
</dbReference>
<dbReference type="Gene3D" id="6.10.340.10">
    <property type="match status" value="1"/>
</dbReference>
<gene>
    <name evidence="14" type="ORF">EJC50_16020</name>
</gene>
<evidence type="ECO:0000256" key="9">
    <source>
        <dbReference type="ARBA" id="ARBA00022989"/>
    </source>
</evidence>
<proteinExistence type="predicted"/>
<feature type="domain" description="HAMP" evidence="13">
    <location>
        <begin position="332"/>
        <end position="384"/>
    </location>
</feature>
<dbReference type="KEGG" id="palb:EJC50_16020"/>
<evidence type="ECO:0000256" key="3">
    <source>
        <dbReference type="ARBA" id="ARBA00022553"/>
    </source>
</evidence>
<evidence type="ECO:0000256" key="1">
    <source>
        <dbReference type="ARBA" id="ARBA00004651"/>
    </source>
</evidence>
<sequence length="599" mass="68553">MTRFGLSFRSSMPHSGRVSQLLRMRRNKVRSSIFTNMVIALLLLLTPIIMLYAYSNRTSSRVLTEEIVKAKRTQVETFVGQLGQMFAQFDSYQKMLYESTEVRNLAYPDLLGDDLLHYRTLKTVSEEINRLAGSGRWKGIIAVVYPKTGMIIKSNSSLNAMPPALPDKDAFWSYQKRVNGEPYFIETISSPAKTAKAEESDLTVIAKVDEGEIKSDLSDMKNKGLEDPFLYKPGFTPIYNYTANKALIEQMLPDLLPSEHSDESSYKPLLMQTENGAYQVHMEVVQPLGWYLVDYVPIDKIMAPIKRNQTTFYIISGMMLFMACILGFILYRSIRIPFRKLMQGMNFIEKGIYTSRMKDPPRGEFRYLYQRFNSMATRIEELIEDVLKEQIRTKEANVKQLQSQINPHFLYNTLAYIKSMVELGEREAAVSMTMNLSKYYRYTTKTSRSLATLGEELELVVNYLDIHRMLTDDFEYEIDIEPAVLEMEIPRLTLQPLVENVILHAFRKPVQYGIVRIRGSVEAGIARIVVEDNGPGIPPVQLEQMMSRIRNAASGEIDSGLQNVHQRLVLLYGGGSGLMLRMSEWGGLSAEMSWFVQDE</sequence>
<protein>
    <submittedName>
        <fullName evidence="14">Sensor histidine kinase</fullName>
    </submittedName>
</protein>
<feature type="transmembrane region" description="Helical" evidence="12">
    <location>
        <begin position="33"/>
        <end position="54"/>
    </location>
</feature>
<dbReference type="InterPro" id="IPR003594">
    <property type="entry name" value="HATPase_dom"/>
</dbReference>
<keyword evidence="8" id="KW-0067">ATP-binding</keyword>
<keyword evidence="11 12" id="KW-0472">Membrane</keyword>
<dbReference type="InterPro" id="IPR050640">
    <property type="entry name" value="Bact_2-comp_sensor_kinase"/>
</dbReference>
<evidence type="ECO:0000256" key="5">
    <source>
        <dbReference type="ARBA" id="ARBA00022692"/>
    </source>
</evidence>
<dbReference type="PROSITE" id="PS50885">
    <property type="entry name" value="HAMP"/>
    <property type="match status" value="1"/>
</dbReference>
<keyword evidence="7 14" id="KW-0418">Kinase</keyword>
<evidence type="ECO:0000256" key="7">
    <source>
        <dbReference type="ARBA" id="ARBA00022777"/>
    </source>
</evidence>
<evidence type="ECO:0000313" key="14">
    <source>
        <dbReference type="EMBL" id="AZN41002.1"/>
    </source>
</evidence>
<keyword evidence="9 12" id="KW-1133">Transmembrane helix</keyword>
<dbReference type="InterPro" id="IPR003660">
    <property type="entry name" value="HAMP_dom"/>
</dbReference>
<keyword evidence="15" id="KW-1185">Reference proteome</keyword>
<dbReference type="SUPFAM" id="SSF55874">
    <property type="entry name" value="ATPase domain of HSP90 chaperone/DNA topoisomerase II/histidine kinase"/>
    <property type="match status" value="1"/>
</dbReference>
<dbReference type="EMBL" id="CP034437">
    <property type="protein sequence ID" value="AZN41002.1"/>
    <property type="molecule type" value="Genomic_DNA"/>
</dbReference>
<dbReference type="Pfam" id="PF06580">
    <property type="entry name" value="His_kinase"/>
    <property type="match status" value="1"/>
</dbReference>
<evidence type="ECO:0000256" key="12">
    <source>
        <dbReference type="SAM" id="Phobius"/>
    </source>
</evidence>
<keyword evidence="2" id="KW-1003">Cell membrane</keyword>
<accession>A0A3S9A5K0</accession>
<keyword evidence="10" id="KW-0902">Two-component regulatory system</keyword>
<dbReference type="PANTHER" id="PTHR34220:SF11">
    <property type="entry name" value="SENSOR PROTEIN KINASE HPTS"/>
    <property type="match status" value="1"/>
</dbReference>
<organism evidence="14 15">
    <name type="scientific">Paenibacillus albus</name>
    <dbReference type="NCBI Taxonomy" id="2495582"/>
    <lineage>
        <taxon>Bacteria</taxon>
        <taxon>Bacillati</taxon>
        <taxon>Bacillota</taxon>
        <taxon>Bacilli</taxon>
        <taxon>Bacillales</taxon>
        <taxon>Paenibacillaceae</taxon>
        <taxon>Paenibacillus</taxon>
    </lineage>
</organism>
<keyword evidence="4" id="KW-0808">Transferase</keyword>
<evidence type="ECO:0000256" key="4">
    <source>
        <dbReference type="ARBA" id="ARBA00022679"/>
    </source>
</evidence>
<dbReference type="InterPro" id="IPR010559">
    <property type="entry name" value="Sig_transdc_His_kin_internal"/>
</dbReference>
<dbReference type="SMART" id="SM00304">
    <property type="entry name" value="HAMP"/>
    <property type="match status" value="1"/>
</dbReference>
<dbReference type="PANTHER" id="PTHR34220">
    <property type="entry name" value="SENSOR HISTIDINE KINASE YPDA"/>
    <property type="match status" value="1"/>
</dbReference>
<keyword evidence="6" id="KW-0547">Nucleotide-binding</keyword>
<evidence type="ECO:0000259" key="13">
    <source>
        <dbReference type="PROSITE" id="PS50885"/>
    </source>
</evidence>
<evidence type="ECO:0000256" key="11">
    <source>
        <dbReference type="ARBA" id="ARBA00023136"/>
    </source>
</evidence>
<dbReference type="InterPro" id="IPR036890">
    <property type="entry name" value="HATPase_C_sf"/>
</dbReference>
<dbReference type="AlphaFoldDB" id="A0A3S9A5K0"/>
<evidence type="ECO:0000256" key="6">
    <source>
        <dbReference type="ARBA" id="ARBA00022741"/>
    </source>
</evidence>
<evidence type="ECO:0000256" key="8">
    <source>
        <dbReference type="ARBA" id="ARBA00022840"/>
    </source>
</evidence>
<feature type="transmembrane region" description="Helical" evidence="12">
    <location>
        <begin position="312"/>
        <end position="331"/>
    </location>
</feature>
<dbReference type="Proteomes" id="UP000272528">
    <property type="component" value="Chromosome"/>
</dbReference>
<comment type="subcellular location">
    <subcellularLocation>
        <location evidence="1">Cell membrane</location>
        <topology evidence="1">Multi-pass membrane protein</topology>
    </subcellularLocation>
</comment>
<evidence type="ECO:0000256" key="10">
    <source>
        <dbReference type="ARBA" id="ARBA00023012"/>
    </source>
</evidence>
<reference evidence="15" key="1">
    <citation type="submission" date="2018-12" db="EMBL/GenBank/DDBJ databases">
        <title>Genome sequence of Peanibacillus sp.</title>
        <authorList>
            <person name="Subramani G."/>
            <person name="Srinivasan S."/>
            <person name="Kim M.K."/>
        </authorList>
    </citation>
    <scope>NUCLEOTIDE SEQUENCE [LARGE SCALE GENOMIC DNA]</scope>
    <source>
        <strain evidence="15">18JY67-1</strain>
    </source>
</reference>
<dbReference type="Pfam" id="PF02518">
    <property type="entry name" value="HATPase_c"/>
    <property type="match status" value="1"/>
</dbReference>
<evidence type="ECO:0000256" key="2">
    <source>
        <dbReference type="ARBA" id="ARBA00022475"/>
    </source>
</evidence>
<dbReference type="GO" id="GO:0005886">
    <property type="term" value="C:plasma membrane"/>
    <property type="evidence" value="ECO:0007669"/>
    <property type="project" value="UniProtKB-SubCell"/>
</dbReference>
<dbReference type="OrthoDB" id="2521939at2"/>
<dbReference type="Gene3D" id="3.30.565.10">
    <property type="entry name" value="Histidine kinase-like ATPase, C-terminal domain"/>
    <property type="match status" value="1"/>
</dbReference>
<dbReference type="GO" id="GO:0005524">
    <property type="term" value="F:ATP binding"/>
    <property type="evidence" value="ECO:0007669"/>
    <property type="project" value="UniProtKB-KW"/>
</dbReference>
<dbReference type="CDD" id="cd06225">
    <property type="entry name" value="HAMP"/>
    <property type="match status" value="1"/>
</dbReference>
<name>A0A3S9A5K0_9BACL</name>